<dbReference type="InterPro" id="IPR000522">
    <property type="entry name" value="ABC_transptr_permease_BtuC"/>
</dbReference>
<evidence type="ECO:0000256" key="1">
    <source>
        <dbReference type="ARBA" id="ARBA00004651"/>
    </source>
</evidence>
<dbReference type="OrthoDB" id="9796260at2"/>
<dbReference type="GO" id="GO:0022857">
    <property type="term" value="F:transmembrane transporter activity"/>
    <property type="evidence" value="ECO:0007669"/>
    <property type="project" value="InterPro"/>
</dbReference>
<feature type="transmembrane region" description="Helical" evidence="8">
    <location>
        <begin position="298"/>
        <end position="315"/>
    </location>
</feature>
<dbReference type="PANTHER" id="PTHR30472:SF19">
    <property type="entry name" value="PETROBACTIN IMPORT SYSTEM PERMEASE PROTEIN YCLO"/>
    <property type="match status" value="1"/>
</dbReference>
<dbReference type="AlphaFoldDB" id="A0A1B2LYM2"/>
<accession>A0A1B2LYM2</accession>
<dbReference type="SUPFAM" id="SSF81345">
    <property type="entry name" value="ABC transporter involved in vitamin B12 uptake, BtuC"/>
    <property type="match status" value="1"/>
</dbReference>
<feature type="transmembrane region" description="Helical" evidence="8">
    <location>
        <begin position="40"/>
        <end position="63"/>
    </location>
</feature>
<evidence type="ECO:0000256" key="7">
    <source>
        <dbReference type="ARBA" id="ARBA00023136"/>
    </source>
</evidence>
<evidence type="ECO:0000256" key="2">
    <source>
        <dbReference type="ARBA" id="ARBA00007935"/>
    </source>
</evidence>
<keyword evidence="7 8" id="KW-0472">Membrane</keyword>
<dbReference type="GO" id="GO:0005886">
    <property type="term" value="C:plasma membrane"/>
    <property type="evidence" value="ECO:0007669"/>
    <property type="project" value="UniProtKB-SubCell"/>
</dbReference>
<dbReference type="EMBL" id="CP016895">
    <property type="protein sequence ID" value="AOA58044.1"/>
    <property type="molecule type" value="Genomic_DNA"/>
</dbReference>
<dbReference type="Proteomes" id="UP000093391">
    <property type="component" value="Chromosome"/>
</dbReference>
<keyword evidence="5 8" id="KW-0812">Transmembrane</keyword>
<evidence type="ECO:0000256" key="8">
    <source>
        <dbReference type="SAM" id="Phobius"/>
    </source>
</evidence>
<proteinExistence type="inferred from homology"/>
<dbReference type="GO" id="GO:0033214">
    <property type="term" value="P:siderophore-iron import into cell"/>
    <property type="evidence" value="ECO:0007669"/>
    <property type="project" value="TreeGrafter"/>
</dbReference>
<evidence type="ECO:0000256" key="6">
    <source>
        <dbReference type="ARBA" id="ARBA00022989"/>
    </source>
</evidence>
<organism evidence="9 10">
    <name type="scientific">Acinetobacter larvae</name>
    <dbReference type="NCBI Taxonomy" id="1789224"/>
    <lineage>
        <taxon>Bacteria</taxon>
        <taxon>Pseudomonadati</taxon>
        <taxon>Pseudomonadota</taxon>
        <taxon>Gammaproteobacteria</taxon>
        <taxon>Moraxellales</taxon>
        <taxon>Moraxellaceae</taxon>
        <taxon>Acinetobacter</taxon>
    </lineage>
</organism>
<reference evidence="9 10" key="1">
    <citation type="submission" date="2016-08" db="EMBL/GenBank/DDBJ databases">
        <authorList>
            <person name="Seilhamer J.J."/>
        </authorList>
    </citation>
    <scope>NUCLEOTIDE SEQUENCE [LARGE SCALE GENOMIC DNA]</scope>
    <source>
        <strain evidence="9 10">BRTC-1</strain>
    </source>
</reference>
<feature type="transmembrane region" description="Helical" evidence="8">
    <location>
        <begin position="12"/>
        <end position="28"/>
    </location>
</feature>
<feature type="transmembrane region" description="Helical" evidence="8">
    <location>
        <begin position="268"/>
        <end position="292"/>
    </location>
</feature>
<comment type="similarity">
    <text evidence="2">Belongs to the binding-protein-dependent transport system permease family. FecCD subfamily.</text>
</comment>
<dbReference type="KEGG" id="ala:BFG52_06555"/>
<evidence type="ECO:0000313" key="10">
    <source>
        <dbReference type="Proteomes" id="UP000093391"/>
    </source>
</evidence>
<dbReference type="Pfam" id="PF01032">
    <property type="entry name" value="FecCD"/>
    <property type="match status" value="1"/>
</dbReference>
<keyword evidence="3" id="KW-0813">Transport</keyword>
<dbReference type="Gene3D" id="1.10.3470.10">
    <property type="entry name" value="ABC transporter involved in vitamin B12 uptake, BtuC"/>
    <property type="match status" value="1"/>
</dbReference>
<sequence length="324" mass="36233">MLNLRSNHFKLWLLAAVVLLLILGYLFWDIGSAWQYAIKLRLRTIAAIIVSGLAVGTGTMIFHSIVNNRVVTPQALGLDKLFELSKTLVIYFFGASALLALHPITDYLMSVSIMLIFALLLYQLVFKRVAQTQMYFLLLIGLICATLFDSLTTFLQVLLNPDEFQIAAYAGFASFNTVKMPALYLSMISILPIVIYASLRTRQLDVMALGRDHALNLGIHYDAMSLKLLVLVVLALASATALAGPMMFLGLLVLNISLQLFKTHQHRILLPGIILISIAVLMIGQFIVLHLLNLKTTLSVIINFVGGIYFFWILLKENKKWQFS</sequence>
<feature type="transmembrane region" description="Helical" evidence="8">
    <location>
        <begin position="107"/>
        <end position="125"/>
    </location>
</feature>
<keyword evidence="10" id="KW-1185">Reference proteome</keyword>
<dbReference type="RefSeq" id="WP_067553782.1">
    <property type="nucleotide sequence ID" value="NZ_CP016895.1"/>
</dbReference>
<keyword evidence="4" id="KW-1003">Cell membrane</keyword>
<evidence type="ECO:0000313" key="9">
    <source>
        <dbReference type="EMBL" id="AOA58044.1"/>
    </source>
</evidence>
<dbReference type="STRING" id="1789224.BFG52_06555"/>
<feature type="transmembrane region" description="Helical" evidence="8">
    <location>
        <begin position="84"/>
        <end position="101"/>
    </location>
</feature>
<feature type="transmembrane region" description="Helical" evidence="8">
    <location>
        <begin position="137"/>
        <end position="159"/>
    </location>
</feature>
<dbReference type="PANTHER" id="PTHR30472">
    <property type="entry name" value="FERRIC ENTEROBACTIN TRANSPORT SYSTEM PERMEASE PROTEIN"/>
    <property type="match status" value="1"/>
</dbReference>
<comment type="subcellular location">
    <subcellularLocation>
        <location evidence="1">Cell membrane</location>
        <topology evidence="1">Multi-pass membrane protein</topology>
    </subcellularLocation>
</comment>
<name>A0A1B2LYM2_9GAMM</name>
<evidence type="ECO:0000256" key="4">
    <source>
        <dbReference type="ARBA" id="ARBA00022475"/>
    </source>
</evidence>
<dbReference type="InterPro" id="IPR037294">
    <property type="entry name" value="ABC_BtuC-like"/>
</dbReference>
<evidence type="ECO:0000256" key="5">
    <source>
        <dbReference type="ARBA" id="ARBA00022692"/>
    </source>
</evidence>
<keyword evidence="6 8" id="KW-1133">Transmembrane helix</keyword>
<evidence type="ECO:0000256" key="3">
    <source>
        <dbReference type="ARBA" id="ARBA00022448"/>
    </source>
</evidence>
<gene>
    <name evidence="9" type="ORF">BFG52_06555</name>
</gene>
<protein>
    <submittedName>
        <fullName evidence="9">Iron ABC transporter permease</fullName>
    </submittedName>
</protein>
<feature type="transmembrane region" description="Helical" evidence="8">
    <location>
        <begin position="182"/>
        <end position="199"/>
    </location>
</feature>